<dbReference type="Proteomes" id="UP001500051">
    <property type="component" value="Unassembled WGS sequence"/>
</dbReference>
<accession>A0ABP7DT75</accession>
<protein>
    <submittedName>
        <fullName evidence="2">MBL fold metallo-hydrolase</fullName>
    </submittedName>
</protein>
<dbReference type="Pfam" id="PF00753">
    <property type="entry name" value="Lactamase_B"/>
    <property type="match status" value="1"/>
</dbReference>
<evidence type="ECO:0000313" key="3">
    <source>
        <dbReference type="Proteomes" id="UP001500051"/>
    </source>
</evidence>
<evidence type="ECO:0000259" key="1">
    <source>
        <dbReference type="SMART" id="SM00849"/>
    </source>
</evidence>
<comment type="caution">
    <text evidence="2">The sequence shown here is derived from an EMBL/GenBank/DDBJ whole genome shotgun (WGS) entry which is preliminary data.</text>
</comment>
<dbReference type="PANTHER" id="PTHR46233">
    <property type="entry name" value="HYDROXYACYLGLUTATHIONE HYDROLASE GLOC"/>
    <property type="match status" value="1"/>
</dbReference>
<dbReference type="InterPro" id="IPR036866">
    <property type="entry name" value="RibonucZ/Hydroxyglut_hydro"/>
</dbReference>
<name>A0ABP7DT75_9ACTN</name>
<keyword evidence="3" id="KW-1185">Reference proteome</keyword>
<sequence>MGGSTPVSGRDHVEPGGPALTLALSDQVTLTKISVGPMDNNAYLLTPEDGGSVLIDAAEDDTRLLSLIDGRPVAVIVTTHRHGDHWQALPSVAEATGATLVCGRPDVDAIATGAWVEGLTGAWDGDEVTVGDGVLEVIGLVGHTPGSIALAFTGGDGVVHLFTGDSLFPGGPGRTNSPEDFASLMDDLQAKVFNRFDDSTVVYPGHGDGTTLGAERGHVEEWRARGW</sequence>
<dbReference type="EMBL" id="BAAAYX010000013">
    <property type="protein sequence ID" value="GAA3708568.1"/>
    <property type="molecule type" value="Genomic_DNA"/>
</dbReference>
<evidence type="ECO:0000313" key="2">
    <source>
        <dbReference type="EMBL" id="GAA3708568.1"/>
    </source>
</evidence>
<organism evidence="2 3">
    <name type="scientific">Microlunatus aurantiacus</name>
    <dbReference type="NCBI Taxonomy" id="446786"/>
    <lineage>
        <taxon>Bacteria</taxon>
        <taxon>Bacillati</taxon>
        <taxon>Actinomycetota</taxon>
        <taxon>Actinomycetes</taxon>
        <taxon>Propionibacteriales</taxon>
        <taxon>Propionibacteriaceae</taxon>
        <taxon>Microlunatus</taxon>
    </lineage>
</organism>
<dbReference type="SUPFAM" id="SSF56281">
    <property type="entry name" value="Metallo-hydrolase/oxidoreductase"/>
    <property type="match status" value="1"/>
</dbReference>
<dbReference type="PANTHER" id="PTHR46233:SF1">
    <property type="entry name" value="CONSERVED PROTEIN"/>
    <property type="match status" value="1"/>
</dbReference>
<gene>
    <name evidence="2" type="ORF">GCM10022204_28270</name>
</gene>
<dbReference type="Gene3D" id="3.60.15.10">
    <property type="entry name" value="Ribonuclease Z/Hydroxyacylglutathione hydrolase-like"/>
    <property type="match status" value="1"/>
</dbReference>
<reference evidence="3" key="1">
    <citation type="journal article" date="2019" name="Int. J. Syst. Evol. Microbiol.">
        <title>The Global Catalogue of Microorganisms (GCM) 10K type strain sequencing project: providing services to taxonomists for standard genome sequencing and annotation.</title>
        <authorList>
            <consortium name="The Broad Institute Genomics Platform"/>
            <consortium name="The Broad Institute Genome Sequencing Center for Infectious Disease"/>
            <person name="Wu L."/>
            <person name="Ma J."/>
        </authorList>
    </citation>
    <scope>NUCLEOTIDE SEQUENCE [LARGE SCALE GENOMIC DNA]</scope>
    <source>
        <strain evidence="3">JCM 16548</strain>
    </source>
</reference>
<feature type="domain" description="Metallo-beta-lactamase" evidence="1">
    <location>
        <begin position="39"/>
        <end position="206"/>
    </location>
</feature>
<proteinExistence type="predicted"/>
<dbReference type="InterPro" id="IPR051453">
    <property type="entry name" value="MBL_Glyoxalase_II"/>
</dbReference>
<dbReference type="SMART" id="SM00849">
    <property type="entry name" value="Lactamase_B"/>
    <property type="match status" value="1"/>
</dbReference>
<dbReference type="InterPro" id="IPR001279">
    <property type="entry name" value="Metallo-B-lactamas"/>
</dbReference>
<dbReference type="CDD" id="cd06262">
    <property type="entry name" value="metallo-hydrolase-like_MBL-fold"/>
    <property type="match status" value="1"/>
</dbReference>